<dbReference type="PROSITE" id="PS51257">
    <property type="entry name" value="PROKAR_LIPOPROTEIN"/>
    <property type="match status" value="1"/>
</dbReference>
<dbReference type="Pfam" id="PF05708">
    <property type="entry name" value="Peptidase_C92"/>
    <property type="match status" value="1"/>
</dbReference>
<protein>
    <recommendedName>
        <fullName evidence="4">Permuted papain-like amidase YaeF/Yiix C92 family enzyme</fullName>
    </recommendedName>
</protein>
<evidence type="ECO:0000256" key="1">
    <source>
        <dbReference type="SAM" id="SignalP"/>
    </source>
</evidence>
<dbReference type="RefSeq" id="WP_146301688.1">
    <property type="nucleotide sequence ID" value="NZ_CP042301.2"/>
</dbReference>
<proteinExistence type="predicted"/>
<evidence type="ECO:0000313" key="3">
    <source>
        <dbReference type="Proteomes" id="UP000321389"/>
    </source>
</evidence>
<reference evidence="2" key="1">
    <citation type="submission" date="2020-04" db="EMBL/GenBank/DDBJ databases">
        <title>Nitratireductor sp. nov. isolated from mangrove soil.</title>
        <authorList>
            <person name="Ye Y."/>
        </authorList>
    </citation>
    <scope>NUCLEOTIDE SEQUENCE</scope>
    <source>
        <strain evidence="2">SY7</strain>
    </source>
</reference>
<name>A0A5B8L541_9HYPH</name>
<dbReference type="Proteomes" id="UP000321389">
    <property type="component" value="Chromosome"/>
</dbReference>
<dbReference type="InterPro" id="IPR038765">
    <property type="entry name" value="Papain-like_cys_pep_sf"/>
</dbReference>
<accession>A0A5B8L541</accession>
<dbReference type="SUPFAM" id="SSF54001">
    <property type="entry name" value="Cysteine proteinases"/>
    <property type="match status" value="1"/>
</dbReference>
<dbReference type="AlphaFoldDB" id="A0A5B8L541"/>
<feature type="signal peptide" evidence="1">
    <location>
        <begin position="1"/>
        <end position="31"/>
    </location>
</feature>
<dbReference type="OrthoDB" id="195541at2"/>
<evidence type="ECO:0000313" key="2">
    <source>
        <dbReference type="EMBL" id="QDZ03055.1"/>
    </source>
</evidence>
<sequence length="310" mass="33542">MKPQIVASRRTLPFRAAMVGLALVLGLSACAHPPRKAPPHGDNPLAGCCEGAERTPAWLVALAEPAAPVIGHVVGRVVWREGYLAGDTEAMRLITETLRPLDIVVVSSKGRLSGHTLPGLFPHAATYLGTETELRRLGIWEHGAFLPHQADIRAGKVFVEADYNGVHLSRPETVLNVDRVAILRRVDGSRRTRQRAAAELARHLGEPFDFHFDGDDNDRLFCTELVDHARPGLALASRQAYGRRIILGDEMVADALSRKNRLRVVLYLKGDGNGVAKPGNAALARDIGAAWQPTRGGCGLRRAGGQSNAR</sequence>
<dbReference type="KEGG" id="niy:FQ775_23300"/>
<evidence type="ECO:0008006" key="4">
    <source>
        <dbReference type="Google" id="ProtNLM"/>
    </source>
</evidence>
<organism evidence="2 3">
    <name type="scientific">Nitratireductor mangrovi</name>
    <dbReference type="NCBI Taxonomy" id="2599600"/>
    <lineage>
        <taxon>Bacteria</taxon>
        <taxon>Pseudomonadati</taxon>
        <taxon>Pseudomonadota</taxon>
        <taxon>Alphaproteobacteria</taxon>
        <taxon>Hyphomicrobiales</taxon>
        <taxon>Phyllobacteriaceae</taxon>
        <taxon>Nitratireductor</taxon>
    </lineage>
</organism>
<dbReference type="InterPro" id="IPR024453">
    <property type="entry name" value="Peptidase_C92"/>
</dbReference>
<keyword evidence="1" id="KW-0732">Signal</keyword>
<dbReference type="EMBL" id="CP042301">
    <property type="protein sequence ID" value="QDZ03055.1"/>
    <property type="molecule type" value="Genomic_DNA"/>
</dbReference>
<feature type="chain" id="PRO_5023067688" description="Permuted papain-like amidase YaeF/Yiix C92 family enzyme" evidence="1">
    <location>
        <begin position="32"/>
        <end position="310"/>
    </location>
</feature>
<dbReference type="Gene3D" id="3.90.1720.10">
    <property type="entry name" value="endopeptidase domain like (from Nostoc punctiforme)"/>
    <property type="match status" value="1"/>
</dbReference>
<gene>
    <name evidence="2" type="ORF">FQ775_23300</name>
</gene>
<keyword evidence="3" id="KW-1185">Reference proteome</keyword>